<evidence type="ECO:0000256" key="5">
    <source>
        <dbReference type="ARBA" id="ARBA00022989"/>
    </source>
</evidence>
<keyword evidence="3" id="KW-1003">Cell membrane</keyword>
<evidence type="ECO:0000313" key="8">
    <source>
        <dbReference type="EMBL" id="STO31518.1"/>
    </source>
</evidence>
<reference evidence="8 9" key="1">
    <citation type="submission" date="2018-06" db="EMBL/GenBank/DDBJ databases">
        <authorList>
            <consortium name="Pathogen Informatics"/>
            <person name="Doyle S."/>
        </authorList>
    </citation>
    <scope>NUCLEOTIDE SEQUENCE [LARGE SCALE GENOMIC DNA]</scope>
    <source>
        <strain evidence="8 9">NCTC10723</strain>
    </source>
</reference>
<dbReference type="AlphaFoldDB" id="A0A377GX31"/>
<dbReference type="OrthoDB" id="9798408at2"/>
<comment type="subcellular location">
    <subcellularLocation>
        <location evidence="1">Cell membrane</location>
        <topology evidence="1">Multi-pass membrane protein</topology>
    </subcellularLocation>
</comment>
<evidence type="ECO:0000256" key="7">
    <source>
        <dbReference type="SAM" id="Phobius"/>
    </source>
</evidence>
<evidence type="ECO:0000313" key="9">
    <source>
        <dbReference type="Proteomes" id="UP000255328"/>
    </source>
</evidence>
<evidence type="ECO:0000256" key="2">
    <source>
        <dbReference type="ARBA" id="ARBA00006386"/>
    </source>
</evidence>
<evidence type="ECO:0000256" key="4">
    <source>
        <dbReference type="ARBA" id="ARBA00022692"/>
    </source>
</evidence>
<keyword evidence="4 7" id="KW-0812">Transmembrane</keyword>
<gene>
    <name evidence="8" type="ORF">NCTC10723_00969</name>
</gene>
<dbReference type="InterPro" id="IPR005524">
    <property type="entry name" value="DUF318"/>
</dbReference>
<evidence type="ECO:0000256" key="6">
    <source>
        <dbReference type="ARBA" id="ARBA00023136"/>
    </source>
</evidence>
<dbReference type="Proteomes" id="UP000255328">
    <property type="component" value="Unassembled WGS sequence"/>
</dbReference>
<feature type="transmembrane region" description="Helical" evidence="7">
    <location>
        <begin position="74"/>
        <end position="98"/>
    </location>
</feature>
<feature type="transmembrane region" description="Helical" evidence="7">
    <location>
        <begin position="143"/>
        <end position="163"/>
    </location>
</feature>
<dbReference type="EMBL" id="UGGU01000003">
    <property type="protein sequence ID" value="STO31518.1"/>
    <property type="molecule type" value="Genomic_DNA"/>
</dbReference>
<comment type="similarity">
    <text evidence="2">Belongs to the UPF0718 family.</text>
</comment>
<feature type="transmembrane region" description="Helical" evidence="7">
    <location>
        <begin position="12"/>
        <end position="29"/>
    </location>
</feature>
<keyword evidence="5 7" id="KW-1133">Transmembrane helix</keyword>
<organism evidence="8 9">
    <name type="scientific">Fusobacterium necrogenes</name>
    <dbReference type="NCBI Taxonomy" id="858"/>
    <lineage>
        <taxon>Bacteria</taxon>
        <taxon>Fusobacteriati</taxon>
        <taxon>Fusobacteriota</taxon>
        <taxon>Fusobacteriia</taxon>
        <taxon>Fusobacteriales</taxon>
        <taxon>Fusobacteriaceae</taxon>
        <taxon>Fusobacterium</taxon>
    </lineage>
</organism>
<feature type="transmembrane region" description="Helical" evidence="7">
    <location>
        <begin position="110"/>
        <end position="131"/>
    </location>
</feature>
<dbReference type="Pfam" id="PF03773">
    <property type="entry name" value="ArsP_1"/>
    <property type="match status" value="1"/>
</dbReference>
<proteinExistence type="inferred from homology"/>
<accession>A0A377GX31</accession>
<name>A0A377GX31_9FUSO</name>
<sequence length="179" mass="19927">MIKNFVKRYRFFLILLIINISLLFISPEIGKKSFSITYDNLLEMLGVIPPIFILLGVLDVWLKKETMIKYMGKGSGVVGVLLSFIIGATAAGPLYAAFPVAGVLLRKGTSIFNVLIFIGAWSTMKIPLLIFESTALGYSFAMLRLGLNIVGIPVIAFIISVFLNDRDRREIYTLAEDKE</sequence>
<keyword evidence="6 7" id="KW-0472">Membrane</keyword>
<keyword evidence="9" id="KW-1185">Reference proteome</keyword>
<evidence type="ECO:0000256" key="3">
    <source>
        <dbReference type="ARBA" id="ARBA00022475"/>
    </source>
</evidence>
<dbReference type="RefSeq" id="WP_115269894.1">
    <property type="nucleotide sequence ID" value="NZ_CASFEE010000005.1"/>
</dbReference>
<dbReference type="GO" id="GO:0005886">
    <property type="term" value="C:plasma membrane"/>
    <property type="evidence" value="ECO:0007669"/>
    <property type="project" value="UniProtKB-SubCell"/>
</dbReference>
<evidence type="ECO:0000256" key="1">
    <source>
        <dbReference type="ARBA" id="ARBA00004651"/>
    </source>
</evidence>
<protein>
    <submittedName>
        <fullName evidence="8">Predicted permease</fullName>
    </submittedName>
</protein>
<feature type="transmembrane region" description="Helical" evidence="7">
    <location>
        <begin position="41"/>
        <end position="62"/>
    </location>
</feature>